<evidence type="ECO:0000313" key="2">
    <source>
        <dbReference type="EMBL" id="KPH52800.1"/>
    </source>
</evidence>
<evidence type="ECO:0000313" key="3">
    <source>
        <dbReference type="Proteomes" id="UP000037997"/>
    </source>
</evidence>
<proteinExistence type="predicted"/>
<dbReference type="EMBL" id="JNOC01000142">
    <property type="protein sequence ID" value="KPH52800.1"/>
    <property type="molecule type" value="Genomic_DNA"/>
</dbReference>
<protein>
    <submittedName>
        <fullName evidence="2">Uncharacterized protein</fullName>
    </submittedName>
</protein>
<dbReference type="Proteomes" id="UP000037997">
    <property type="component" value="Unassembled WGS sequence"/>
</dbReference>
<sequence>MLIILFLVAISLVLFFYFKKYMDIVEIFFMFPFIIYAICCLAITFYGYAAGYGERESFDIETTLFFIELITPSLILYTIIKLLIDTFQNFKVWKILNFMFLCVFMCFYLVIFELIGRPVILPNWIVFFISYRIFFIYISAILILYVTIKILIDMIQNFKVWKILNFIFVCVFMYAFFAKLEAIQAGYIFNIPCFDESHKIISCLELANEK</sequence>
<accession>A0A0N1MN50</accession>
<gene>
    <name evidence="2" type="ORF">HPU229334_01090</name>
</gene>
<feature type="transmembrane region" description="Helical" evidence="1">
    <location>
        <begin position="60"/>
        <end position="80"/>
    </location>
</feature>
<name>A0A0N1MN50_9HELI</name>
<dbReference type="AlphaFoldDB" id="A0A0N1MN50"/>
<feature type="transmembrane region" description="Helical" evidence="1">
    <location>
        <begin position="160"/>
        <end position="177"/>
    </location>
</feature>
<evidence type="ECO:0000256" key="1">
    <source>
        <dbReference type="SAM" id="Phobius"/>
    </source>
</evidence>
<dbReference type="PATRIC" id="fig|35818.11.peg.212"/>
<keyword evidence="1" id="KW-0812">Transmembrane</keyword>
<reference evidence="2 3" key="1">
    <citation type="submission" date="2014-06" db="EMBL/GenBank/DDBJ databases">
        <title>Helicobacter pullorum isolates in fresh chicken meat - phenotypic and genotypic features.</title>
        <authorList>
            <person name="Borges V."/>
            <person name="Santos A."/>
            <person name="Correia C.B."/>
            <person name="Saraiva M."/>
            <person name="Menard A."/>
            <person name="Vieira L."/>
            <person name="Sampaio D.A."/>
            <person name="Gomes J.P."/>
            <person name="Oleastro M."/>
        </authorList>
    </citation>
    <scope>NUCLEOTIDE SEQUENCE [LARGE SCALE GENOMIC DNA]</scope>
    <source>
        <strain evidence="2 3">229334/12</strain>
    </source>
</reference>
<feature type="transmembrane region" description="Helical" evidence="1">
    <location>
        <begin position="124"/>
        <end position="148"/>
    </location>
</feature>
<feature type="transmembrane region" description="Helical" evidence="1">
    <location>
        <begin position="25"/>
        <end position="48"/>
    </location>
</feature>
<feature type="transmembrane region" description="Helical" evidence="1">
    <location>
        <begin position="92"/>
        <end position="112"/>
    </location>
</feature>
<keyword evidence="1" id="KW-0472">Membrane</keyword>
<keyword evidence="1" id="KW-1133">Transmembrane helix</keyword>
<organism evidence="2 3">
    <name type="scientific">Helicobacter pullorum</name>
    <dbReference type="NCBI Taxonomy" id="35818"/>
    <lineage>
        <taxon>Bacteria</taxon>
        <taxon>Pseudomonadati</taxon>
        <taxon>Campylobacterota</taxon>
        <taxon>Epsilonproteobacteria</taxon>
        <taxon>Campylobacterales</taxon>
        <taxon>Helicobacteraceae</taxon>
        <taxon>Helicobacter</taxon>
    </lineage>
</organism>
<comment type="caution">
    <text evidence="2">The sequence shown here is derived from an EMBL/GenBank/DDBJ whole genome shotgun (WGS) entry which is preliminary data.</text>
</comment>